<feature type="repeat" description="TPR" evidence="1">
    <location>
        <begin position="214"/>
        <end position="247"/>
    </location>
</feature>
<comment type="caution">
    <text evidence="4">The sequence shown here is derived from an EMBL/GenBank/DDBJ whole genome shotgun (WGS) entry which is preliminary data.</text>
</comment>
<feature type="domain" description="Transglutaminase-like" evidence="3">
    <location>
        <begin position="94"/>
        <end position="161"/>
    </location>
</feature>
<dbReference type="SMART" id="SM00028">
    <property type="entry name" value="TPR"/>
    <property type="match status" value="3"/>
</dbReference>
<evidence type="ECO:0000256" key="1">
    <source>
        <dbReference type="PROSITE-ProRule" id="PRU00339"/>
    </source>
</evidence>
<evidence type="ECO:0000259" key="3">
    <source>
        <dbReference type="SMART" id="SM00460"/>
    </source>
</evidence>
<dbReference type="GO" id="GO:0097363">
    <property type="term" value="F:protein O-acetylglucosaminyltransferase activity"/>
    <property type="evidence" value="ECO:0007669"/>
    <property type="project" value="TreeGrafter"/>
</dbReference>
<dbReference type="InterPro" id="IPR038765">
    <property type="entry name" value="Papain-like_cys_pep_sf"/>
</dbReference>
<reference evidence="4 5" key="1">
    <citation type="submission" date="2017-10" db="EMBL/GenBank/DDBJ databases">
        <title>Whole genome sequencing of Pseudoxanthomonas broegbernensis DSM 12573(T).</title>
        <authorList>
            <person name="Kumar S."/>
            <person name="Bansal K."/>
            <person name="Kaur A."/>
            <person name="Patil P."/>
            <person name="Sharma S."/>
            <person name="Patil P.B."/>
        </authorList>
    </citation>
    <scope>NUCLEOTIDE SEQUENCE [LARGE SCALE GENOMIC DNA]</scope>
    <source>
        <strain evidence="4 5">DSM 12573</strain>
    </source>
</reference>
<dbReference type="EMBL" id="MWIP01000012">
    <property type="protein sequence ID" value="KAF1685546.1"/>
    <property type="molecule type" value="Genomic_DNA"/>
</dbReference>
<evidence type="ECO:0000313" key="4">
    <source>
        <dbReference type="EMBL" id="KAF1685546.1"/>
    </source>
</evidence>
<name>A0A7V8GL77_9GAMM</name>
<sequence>MHTLLMAASLALSMAASAAMAEEAPFPPPATVAVPSQAEVMHLPDDLRALLHERVVAPGGNADARLQRLLELTFEDGGLELHYDFEFTRTVAETWRDRRANCLSFTLLFVALAREAGLDARVQEAGEVLAWYQNQGVIYGANHVNAGVRGNGRHRTFDLDRNILATREHPRAIDDARAMAHFHNNRGAEHMAAGDVEAARVLLRAALADDPTFVAAWNNLGVLLQRESDLDGAEHAYQTALRLAPQSSPTLSNLVSLYQRRGNVGNVQRYARRLEKVQGGDAFHQFVMAVRCEERGDYACAIDHYRAALRLRHNEHQFRFGLARAYFFSGDIVRSQREMARAHTLANTEQDRSVYMRKLEHLKRWQEHSAGQAGRSL</sequence>
<dbReference type="InterPro" id="IPR037919">
    <property type="entry name" value="OGT"/>
</dbReference>
<dbReference type="Gene3D" id="1.25.40.10">
    <property type="entry name" value="Tetratricopeptide repeat domain"/>
    <property type="match status" value="1"/>
</dbReference>
<protein>
    <submittedName>
        <fullName evidence="4">Transglutaminase</fullName>
    </submittedName>
</protein>
<dbReference type="PANTHER" id="PTHR44366">
    <property type="entry name" value="UDP-N-ACETYLGLUCOSAMINE--PEPTIDE N-ACETYLGLUCOSAMINYLTRANSFERASE 110 KDA SUBUNIT"/>
    <property type="match status" value="1"/>
</dbReference>
<dbReference type="Pfam" id="PF13432">
    <property type="entry name" value="TPR_16"/>
    <property type="match status" value="1"/>
</dbReference>
<dbReference type="SUPFAM" id="SSF48452">
    <property type="entry name" value="TPR-like"/>
    <property type="match status" value="1"/>
</dbReference>
<gene>
    <name evidence="4" type="ORF">B1992_11280</name>
</gene>
<dbReference type="Proteomes" id="UP000462066">
    <property type="component" value="Unassembled WGS sequence"/>
</dbReference>
<dbReference type="GO" id="GO:0006493">
    <property type="term" value="P:protein O-linked glycosylation"/>
    <property type="evidence" value="ECO:0007669"/>
    <property type="project" value="InterPro"/>
</dbReference>
<dbReference type="RefSeq" id="WP_162311603.1">
    <property type="nucleotide sequence ID" value="NZ_JACHGU010000006.1"/>
</dbReference>
<dbReference type="InterPro" id="IPR002931">
    <property type="entry name" value="Transglutaminase-like"/>
</dbReference>
<proteinExistence type="predicted"/>
<dbReference type="InterPro" id="IPR011990">
    <property type="entry name" value="TPR-like_helical_dom_sf"/>
</dbReference>
<keyword evidence="5" id="KW-1185">Reference proteome</keyword>
<evidence type="ECO:0000256" key="2">
    <source>
        <dbReference type="SAM" id="SignalP"/>
    </source>
</evidence>
<evidence type="ECO:0000313" key="5">
    <source>
        <dbReference type="Proteomes" id="UP000462066"/>
    </source>
</evidence>
<dbReference type="AlphaFoldDB" id="A0A7V8GL77"/>
<keyword evidence="1" id="KW-0802">TPR repeat</keyword>
<feature type="signal peptide" evidence="2">
    <location>
        <begin position="1"/>
        <end position="21"/>
    </location>
</feature>
<feature type="chain" id="PRO_5031122023" evidence="2">
    <location>
        <begin position="22"/>
        <end position="377"/>
    </location>
</feature>
<dbReference type="InterPro" id="IPR019734">
    <property type="entry name" value="TPR_rpt"/>
</dbReference>
<accession>A0A7V8GL77</accession>
<keyword evidence="2" id="KW-0732">Signal</keyword>
<dbReference type="SMART" id="SM00460">
    <property type="entry name" value="TGc"/>
    <property type="match status" value="1"/>
</dbReference>
<organism evidence="4 5">
    <name type="scientific">Pseudoxanthomonas broegbernensis</name>
    <dbReference type="NCBI Taxonomy" id="83619"/>
    <lineage>
        <taxon>Bacteria</taxon>
        <taxon>Pseudomonadati</taxon>
        <taxon>Pseudomonadota</taxon>
        <taxon>Gammaproteobacteria</taxon>
        <taxon>Lysobacterales</taxon>
        <taxon>Lysobacteraceae</taxon>
        <taxon>Pseudoxanthomonas</taxon>
    </lineage>
</organism>
<dbReference type="SUPFAM" id="SSF54001">
    <property type="entry name" value="Cysteine proteinases"/>
    <property type="match status" value="1"/>
</dbReference>
<dbReference type="PANTHER" id="PTHR44366:SF1">
    <property type="entry name" value="UDP-N-ACETYLGLUCOSAMINE--PEPTIDE N-ACETYLGLUCOSAMINYLTRANSFERASE 110 KDA SUBUNIT"/>
    <property type="match status" value="1"/>
</dbReference>
<dbReference type="PROSITE" id="PS50005">
    <property type="entry name" value="TPR"/>
    <property type="match status" value="1"/>
</dbReference>